<evidence type="ECO:0000313" key="2">
    <source>
        <dbReference type="Proteomes" id="UP000325286"/>
    </source>
</evidence>
<dbReference type="Proteomes" id="UP000325286">
    <property type="component" value="Chromosome"/>
</dbReference>
<organism evidence="1 2">
    <name type="scientific">Roseimaritima ulvae</name>
    <dbReference type="NCBI Taxonomy" id="980254"/>
    <lineage>
        <taxon>Bacteria</taxon>
        <taxon>Pseudomonadati</taxon>
        <taxon>Planctomycetota</taxon>
        <taxon>Planctomycetia</taxon>
        <taxon>Pirellulales</taxon>
        <taxon>Pirellulaceae</taxon>
        <taxon>Roseimaritima</taxon>
    </lineage>
</organism>
<gene>
    <name evidence="1" type="ORF">UC8_53670</name>
</gene>
<dbReference type="RefSeq" id="WP_148080582.1">
    <property type="nucleotide sequence ID" value="NZ_CP042914.1"/>
</dbReference>
<protein>
    <submittedName>
        <fullName evidence="1">Uncharacterized protein</fullName>
    </submittedName>
</protein>
<reference evidence="1 2" key="1">
    <citation type="submission" date="2019-08" db="EMBL/GenBank/DDBJ databases">
        <title>Deep-cultivation of Planctomycetes and their phenomic and genomic characterization uncovers novel biology.</title>
        <authorList>
            <person name="Wiegand S."/>
            <person name="Jogler M."/>
            <person name="Boedeker C."/>
            <person name="Pinto D."/>
            <person name="Vollmers J."/>
            <person name="Rivas-Marin E."/>
            <person name="Kohn T."/>
            <person name="Peeters S.H."/>
            <person name="Heuer A."/>
            <person name="Rast P."/>
            <person name="Oberbeckmann S."/>
            <person name="Bunk B."/>
            <person name="Jeske O."/>
            <person name="Meyerdierks A."/>
            <person name="Storesund J.E."/>
            <person name="Kallscheuer N."/>
            <person name="Luecker S."/>
            <person name="Lage O.M."/>
            <person name="Pohl T."/>
            <person name="Merkel B.J."/>
            <person name="Hornburger P."/>
            <person name="Mueller R.-W."/>
            <person name="Bruemmer F."/>
            <person name="Labrenz M."/>
            <person name="Spormann A.M."/>
            <person name="Op den Camp H."/>
            <person name="Overmann J."/>
            <person name="Amann R."/>
            <person name="Jetten M.S.M."/>
            <person name="Mascher T."/>
            <person name="Medema M.H."/>
            <person name="Devos D.P."/>
            <person name="Kaster A.-K."/>
            <person name="Ovreas L."/>
            <person name="Rohde M."/>
            <person name="Galperin M.Y."/>
            <person name="Jogler C."/>
        </authorList>
    </citation>
    <scope>NUCLEOTIDE SEQUENCE [LARGE SCALE GENOMIC DNA]</scope>
    <source>
        <strain evidence="1 2">UC8</strain>
    </source>
</reference>
<dbReference type="AlphaFoldDB" id="A0A5B9QZJ7"/>
<sequence length="151" mass="17031">MIQCTPQGICSWNYRISSASNRAEAEFYWAGEQGQLTIDGVRHQVCKQGWWSGRWTLEADSEVLVEATKRSALSRTIDIQSETRAYVLEASSMFSRQMAIRGSGFDGVIAPVHSFTRRATITGTLPDFKVACFAFWLTVLLWRRQQNNSSG</sequence>
<keyword evidence="2" id="KW-1185">Reference proteome</keyword>
<evidence type="ECO:0000313" key="1">
    <source>
        <dbReference type="EMBL" id="QEG43320.1"/>
    </source>
</evidence>
<name>A0A5B9QZJ7_9BACT</name>
<proteinExistence type="predicted"/>
<dbReference type="OrthoDB" id="280470at2"/>
<dbReference type="EMBL" id="CP042914">
    <property type="protein sequence ID" value="QEG43320.1"/>
    <property type="molecule type" value="Genomic_DNA"/>
</dbReference>
<accession>A0A5B9QZJ7</accession>
<dbReference type="KEGG" id="rul:UC8_53670"/>